<dbReference type="Ensembl" id="ENSBJAT00000005538.1">
    <property type="protein sequence ID" value="ENSBJAP00000005383.1"/>
    <property type="gene ID" value="ENSBJAG00000003857.1"/>
</dbReference>
<dbReference type="Proteomes" id="UP000694555">
    <property type="component" value="Unplaced"/>
</dbReference>
<name>A0A8C0APW2_9AVES</name>
<sequence>MPLSSVIICRNLFFFLVQNGSLHQKDTVHDNDFEPYLSGQSNQVSVFLT</sequence>
<keyword evidence="2" id="KW-1185">Reference proteome</keyword>
<proteinExistence type="predicted"/>
<evidence type="ECO:0000313" key="2">
    <source>
        <dbReference type="Proteomes" id="UP000694555"/>
    </source>
</evidence>
<reference evidence="1" key="1">
    <citation type="submission" date="2025-08" db="UniProtKB">
        <authorList>
            <consortium name="Ensembl"/>
        </authorList>
    </citation>
    <scope>IDENTIFICATION</scope>
</reference>
<evidence type="ECO:0000313" key="1">
    <source>
        <dbReference type="Ensembl" id="ENSBJAP00000005383.1"/>
    </source>
</evidence>
<organism evidence="1 2">
    <name type="scientific">Buteo japonicus</name>
    <dbReference type="NCBI Taxonomy" id="224669"/>
    <lineage>
        <taxon>Eukaryota</taxon>
        <taxon>Metazoa</taxon>
        <taxon>Chordata</taxon>
        <taxon>Craniata</taxon>
        <taxon>Vertebrata</taxon>
        <taxon>Euteleostomi</taxon>
        <taxon>Archelosauria</taxon>
        <taxon>Archosauria</taxon>
        <taxon>Dinosauria</taxon>
        <taxon>Saurischia</taxon>
        <taxon>Theropoda</taxon>
        <taxon>Coelurosauria</taxon>
        <taxon>Aves</taxon>
        <taxon>Neognathae</taxon>
        <taxon>Neoaves</taxon>
        <taxon>Telluraves</taxon>
        <taxon>Accipitrimorphae</taxon>
        <taxon>Accipitriformes</taxon>
        <taxon>Accipitridae</taxon>
        <taxon>Accipitrinae</taxon>
        <taxon>Buteo</taxon>
    </lineage>
</organism>
<reference evidence="1" key="2">
    <citation type="submission" date="2025-09" db="UniProtKB">
        <authorList>
            <consortium name="Ensembl"/>
        </authorList>
    </citation>
    <scope>IDENTIFICATION</scope>
</reference>
<accession>A0A8C0APW2</accession>
<protein>
    <submittedName>
        <fullName evidence="1">Uncharacterized protein</fullName>
    </submittedName>
</protein>
<dbReference type="AlphaFoldDB" id="A0A8C0APW2"/>